<dbReference type="InterPro" id="IPR013520">
    <property type="entry name" value="Ribonucl_H"/>
</dbReference>
<feature type="compositionally biased region" description="Basic and acidic residues" evidence="1">
    <location>
        <begin position="69"/>
        <end position="83"/>
    </location>
</feature>
<name>A0AAE3XAL2_9DEIO</name>
<dbReference type="SUPFAM" id="SSF53098">
    <property type="entry name" value="Ribonuclease H-like"/>
    <property type="match status" value="1"/>
</dbReference>
<dbReference type="GO" id="GO:0004527">
    <property type="term" value="F:exonuclease activity"/>
    <property type="evidence" value="ECO:0007669"/>
    <property type="project" value="UniProtKB-ARBA"/>
</dbReference>
<evidence type="ECO:0000313" key="4">
    <source>
        <dbReference type="Proteomes" id="UP001185331"/>
    </source>
</evidence>
<accession>A0AAE3XAL2</accession>
<proteinExistence type="predicted"/>
<evidence type="ECO:0000256" key="1">
    <source>
        <dbReference type="SAM" id="MobiDB-lite"/>
    </source>
</evidence>
<feature type="domain" description="Exonuclease" evidence="2">
    <location>
        <begin position="113"/>
        <end position="281"/>
    </location>
</feature>
<dbReference type="EMBL" id="JAVDQK010000004">
    <property type="protein sequence ID" value="MDR6218220.1"/>
    <property type="molecule type" value="Genomic_DNA"/>
</dbReference>
<dbReference type="GO" id="GO:0003676">
    <property type="term" value="F:nucleic acid binding"/>
    <property type="evidence" value="ECO:0007669"/>
    <property type="project" value="InterPro"/>
</dbReference>
<reference evidence="3" key="1">
    <citation type="submission" date="2023-07" db="EMBL/GenBank/DDBJ databases">
        <title>Sorghum-associated microbial communities from plants grown in Nebraska, USA.</title>
        <authorList>
            <person name="Schachtman D."/>
        </authorList>
    </citation>
    <scope>NUCLEOTIDE SEQUENCE</scope>
    <source>
        <strain evidence="3">BE330</strain>
    </source>
</reference>
<sequence>MTTSPRPVYEALRDAPGHLASTAELLTEGRAPTDAPAAHALTPYGRVVALFSRDATTPLNRPVTTQETRSLERERRLRDRETDATNPPDLTAFLQQAAQDSRALLSALGKQQDWVVLNIQTTGTDQHADIVEVAVTTAAGQPLLRMLTRPTHPVPAAATDVHGLDDHALRGALPWADVHAHLQQVLTGRTVLIWNAAFTLFILHWHAARHGTPIPDAQYLCAMRAYAPLTGDWLPQKRTFKFLPLPHAAAHAQITPCGQFASHALNSACTAAALLRAHQPVSA</sequence>
<evidence type="ECO:0000259" key="2">
    <source>
        <dbReference type="SMART" id="SM00479"/>
    </source>
</evidence>
<dbReference type="InterPro" id="IPR036397">
    <property type="entry name" value="RNaseH_sf"/>
</dbReference>
<dbReference type="AlphaFoldDB" id="A0AAE3XAL2"/>
<dbReference type="Gene3D" id="3.30.420.10">
    <property type="entry name" value="Ribonuclease H-like superfamily/Ribonuclease H"/>
    <property type="match status" value="1"/>
</dbReference>
<evidence type="ECO:0000313" key="3">
    <source>
        <dbReference type="EMBL" id="MDR6218220.1"/>
    </source>
</evidence>
<protein>
    <submittedName>
        <fullName evidence="3">DNA polymerase III epsilon subunit-like protein</fullName>
    </submittedName>
</protein>
<dbReference type="InterPro" id="IPR012337">
    <property type="entry name" value="RNaseH-like_sf"/>
</dbReference>
<dbReference type="SMART" id="SM00479">
    <property type="entry name" value="EXOIII"/>
    <property type="match status" value="1"/>
</dbReference>
<dbReference type="CDD" id="cd06127">
    <property type="entry name" value="DEDDh"/>
    <property type="match status" value="1"/>
</dbReference>
<organism evidence="3 4">
    <name type="scientific">Deinococcus soli</name>
    <name type="common">ex Cha et al. 2016</name>
    <dbReference type="NCBI Taxonomy" id="1309411"/>
    <lineage>
        <taxon>Bacteria</taxon>
        <taxon>Thermotogati</taxon>
        <taxon>Deinococcota</taxon>
        <taxon>Deinococci</taxon>
        <taxon>Deinococcales</taxon>
        <taxon>Deinococcaceae</taxon>
        <taxon>Deinococcus</taxon>
    </lineage>
</organism>
<feature type="region of interest" description="Disordered" evidence="1">
    <location>
        <begin position="58"/>
        <end position="89"/>
    </location>
</feature>
<gene>
    <name evidence="3" type="ORF">J2Y00_001783</name>
</gene>
<comment type="caution">
    <text evidence="3">The sequence shown here is derived from an EMBL/GenBank/DDBJ whole genome shotgun (WGS) entry which is preliminary data.</text>
</comment>
<dbReference type="Proteomes" id="UP001185331">
    <property type="component" value="Unassembled WGS sequence"/>
</dbReference>
<dbReference type="RefSeq" id="WP_309854460.1">
    <property type="nucleotide sequence ID" value="NZ_JAVDQJ010000005.1"/>
</dbReference>